<name>A0ACC2BNK8_DIPCM</name>
<evidence type="ECO:0000313" key="2">
    <source>
        <dbReference type="Proteomes" id="UP001162992"/>
    </source>
</evidence>
<organism evidence="1 2">
    <name type="scientific">Diphasiastrum complanatum</name>
    <name type="common">Issler's clubmoss</name>
    <name type="synonym">Lycopodium complanatum</name>
    <dbReference type="NCBI Taxonomy" id="34168"/>
    <lineage>
        <taxon>Eukaryota</taxon>
        <taxon>Viridiplantae</taxon>
        <taxon>Streptophyta</taxon>
        <taxon>Embryophyta</taxon>
        <taxon>Tracheophyta</taxon>
        <taxon>Lycopodiopsida</taxon>
        <taxon>Lycopodiales</taxon>
        <taxon>Lycopodiaceae</taxon>
        <taxon>Lycopodioideae</taxon>
        <taxon>Diphasiastrum</taxon>
    </lineage>
</organism>
<keyword evidence="2" id="KW-1185">Reference proteome</keyword>
<reference evidence="2" key="1">
    <citation type="journal article" date="2024" name="Proc. Natl. Acad. Sci. U.S.A.">
        <title>Extraordinary preservation of gene collinearity over three hundred million years revealed in homosporous lycophytes.</title>
        <authorList>
            <person name="Li C."/>
            <person name="Wickell D."/>
            <person name="Kuo L.Y."/>
            <person name="Chen X."/>
            <person name="Nie B."/>
            <person name="Liao X."/>
            <person name="Peng D."/>
            <person name="Ji J."/>
            <person name="Jenkins J."/>
            <person name="Williams M."/>
            <person name="Shu S."/>
            <person name="Plott C."/>
            <person name="Barry K."/>
            <person name="Rajasekar S."/>
            <person name="Grimwood J."/>
            <person name="Han X."/>
            <person name="Sun S."/>
            <person name="Hou Z."/>
            <person name="He W."/>
            <person name="Dai G."/>
            <person name="Sun C."/>
            <person name="Schmutz J."/>
            <person name="Leebens-Mack J.H."/>
            <person name="Li F.W."/>
            <person name="Wang L."/>
        </authorList>
    </citation>
    <scope>NUCLEOTIDE SEQUENCE [LARGE SCALE GENOMIC DNA]</scope>
    <source>
        <strain evidence="2">cv. PW_Plant_1</strain>
    </source>
</reference>
<evidence type="ECO:0000313" key="1">
    <source>
        <dbReference type="EMBL" id="KAJ7531374.1"/>
    </source>
</evidence>
<sequence length="444" mass="49720">MFTNLAFIILTMEPTSLTPSNFNPREDGGPFTRNSIEIRSQLSLRKISTKDFASDVKKLQGLACKGQWRALLEMVKEARNFFVLLSPNEQITYSTYHVLALMKLGSYGAASDELASIGDLDGPKYHYEQYSDLYPGQFGSMVPFSLKWLHAELPHRLGMTTATIDRLYSLLDFCSRRYDDVQAKLESASMIFASDPVSVLLTGLTDGTTDSLPVAPQPLHDDFHSNERAVDSPKQPSALQTLLGRWKRRREIVLFSILNHHLSQREFMVALNLLNQLLESKPSDPILWSKFGYVQLQLGDFEGAKATFLKVEGLTGEESLGALTDTSFACLLARNEGLHSFVEKKYPAAIKAFNAVLERNPEDAVAANNKALCLMYSRDLIKATQVLEEMLQTHTLVALNETLVLNLCSMYELASVNSIESKRTLSAWMLQIAPDDFDLTCTRL</sequence>
<proteinExistence type="predicted"/>
<dbReference type="Proteomes" id="UP001162992">
    <property type="component" value="Chromosome 14"/>
</dbReference>
<dbReference type="EMBL" id="CM055105">
    <property type="protein sequence ID" value="KAJ7531374.1"/>
    <property type="molecule type" value="Genomic_DNA"/>
</dbReference>
<accession>A0ACC2BNK8</accession>
<comment type="caution">
    <text evidence="1">The sequence shown here is derived from an EMBL/GenBank/DDBJ whole genome shotgun (WGS) entry which is preliminary data.</text>
</comment>
<protein>
    <submittedName>
        <fullName evidence="1">Uncharacterized protein</fullName>
    </submittedName>
</protein>
<gene>
    <name evidence="1" type="ORF">O6H91_14G041800</name>
</gene>